<dbReference type="EMBL" id="JAWDGP010004239">
    <property type="protein sequence ID" value="KAK3766264.1"/>
    <property type="molecule type" value="Genomic_DNA"/>
</dbReference>
<gene>
    <name evidence="2" type="ORF">RRG08_044317</name>
</gene>
<name>A0AAE0ZB86_9GAST</name>
<comment type="caution">
    <text evidence="2">The sequence shown here is derived from an EMBL/GenBank/DDBJ whole genome shotgun (WGS) entry which is preliminary data.</text>
</comment>
<dbReference type="AlphaFoldDB" id="A0AAE0ZB86"/>
<sequence>MSSCWWCYIDLSALTTYRMHHVAPSVNHGQSIVYHVQHLARPFCLADHLSSGHHTRESLGEESEGSKESARTHTGAHRSQREHTLELIGVSENTHWSSFATSSLVRSLTWHRSQREHTLELIRHSVSCKKLNLA</sequence>
<keyword evidence="3" id="KW-1185">Reference proteome</keyword>
<organism evidence="2 3">
    <name type="scientific">Elysia crispata</name>
    <name type="common">lettuce slug</name>
    <dbReference type="NCBI Taxonomy" id="231223"/>
    <lineage>
        <taxon>Eukaryota</taxon>
        <taxon>Metazoa</taxon>
        <taxon>Spiralia</taxon>
        <taxon>Lophotrochozoa</taxon>
        <taxon>Mollusca</taxon>
        <taxon>Gastropoda</taxon>
        <taxon>Heterobranchia</taxon>
        <taxon>Euthyneura</taxon>
        <taxon>Panpulmonata</taxon>
        <taxon>Sacoglossa</taxon>
        <taxon>Placobranchoidea</taxon>
        <taxon>Plakobranchidae</taxon>
        <taxon>Elysia</taxon>
    </lineage>
</organism>
<feature type="compositionally biased region" description="Basic and acidic residues" evidence="1">
    <location>
        <begin position="55"/>
        <end position="71"/>
    </location>
</feature>
<evidence type="ECO:0000313" key="3">
    <source>
        <dbReference type="Proteomes" id="UP001283361"/>
    </source>
</evidence>
<evidence type="ECO:0000256" key="1">
    <source>
        <dbReference type="SAM" id="MobiDB-lite"/>
    </source>
</evidence>
<proteinExistence type="predicted"/>
<protein>
    <submittedName>
        <fullName evidence="2">Uncharacterized protein</fullName>
    </submittedName>
</protein>
<dbReference type="Proteomes" id="UP001283361">
    <property type="component" value="Unassembled WGS sequence"/>
</dbReference>
<reference evidence="2" key="1">
    <citation type="journal article" date="2023" name="G3 (Bethesda)">
        <title>A reference genome for the long-term kleptoplast-retaining sea slug Elysia crispata morphotype clarki.</title>
        <authorList>
            <person name="Eastman K.E."/>
            <person name="Pendleton A.L."/>
            <person name="Shaikh M.A."/>
            <person name="Suttiyut T."/>
            <person name="Ogas R."/>
            <person name="Tomko P."/>
            <person name="Gavelis G."/>
            <person name="Widhalm J.R."/>
            <person name="Wisecaver J.H."/>
        </authorList>
    </citation>
    <scope>NUCLEOTIDE SEQUENCE</scope>
    <source>
        <strain evidence="2">ECLA1</strain>
    </source>
</reference>
<feature type="region of interest" description="Disordered" evidence="1">
    <location>
        <begin position="55"/>
        <end position="83"/>
    </location>
</feature>
<accession>A0AAE0ZB86</accession>
<evidence type="ECO:0000313" key="2">
    <source>
        <dbReference type="EMBL" id="KAK3766264.1"/>
    </source>
</evidence>